<dbReference type="PROSITE" id="PS51318">
    <property type="entry name" value="TAT"/>
    <property type="match status" value="1"/>
</dbReference>
<keyword evidence="4" id="KW-1185">Reference proteome</keyword>
<dbReference type="KEGG" id="psl:Psta_0624"/>
<proteinExistence type="predicted"/>
<protein>
    <submittedName>
        <fullName evidence="3">Oxidoreductase domain protein</fullName>
    </submittedName>
</protein>
<dbReference type="InterPro" id="IPR000683">
    <property type="entry name" value="Gfo/Idh/MocA-like_OxRdtase_N"/>
</dbReference>
<dbReference type="InterPro" id="IPR050463">
    <property type="entry name" value="Gfo/Idh/MocA_oxidrdct_glycsds"/>
</dbReference>
<dbReference type="PANTHER" id="PTHR43818:SF5">
    <property type="entry name" value="OXIDOREDUCTASE FAMILY PROTEIN"/>
    <property type="match status" value="1"/>
</dbReference>
<dbReference type="GO" id="GO:0000166">
    <property type="term" value="F:nucleotide binding"/>
    <property type="evidence" value="ECO:0007669"/>
    <property type="project" value="InterPro"/>
</dbReference>
<dbReference type="PANTHER" id="PTHR43818">
    <property type="entry name" value="BCDNA.GH03377"/>
    <property type="match status" value="1"/>
</dbReference>
<reference evidence="3 4" key="1">
    <citation type="journal article" date="2009" name="Stand. Genomic Sci.">
        <title>Complete genome sequence of Pirellula staleyi type strain (ATCC 27377).</title>
        <authorList>
            <person name="Clum A."/>
            <person name="Tindall B.J."/>
            <person name="Sikorski J."/>
            <person name="Ivanova N."/>
            <person name="Mavrommatis K."/>
            <person name="Lucas S."/>
            <person name="Glavina del Rio T."/>
            <person name="Nolan M."/>
            <person name="Chen F."/>
            <person name="Tice H."/>
            <person name="Pitluck S."/>
            <person name="Cheng J.F."/>
            <person name="Chertkov O."/>
            <person name="Brettin T."/>
            <person name="Han C."/>
            <person name="Detter J.C."/>
            <person name="Kuske C."/>
            <person name="Bruce D."/>
            <person name="Goodwin L."/>
            <person name="Ovchinikova G."/>
            <person name="Pati A."/>
            <person name="Mikhailova N."/>
            <person name="Chen A."/>
            <person name="Palaniappan K."/>
            <person name="Land M."/>
            <person name="Hauser L."/>
            <person name="Chang Y.J."/>
            <person name="Jeffries C.D."/>
            <person name="Chain P."/>
            <person name="Rohde M."/>
            <person name="Goker M."/>
            <person name="Bristow J."/>
            <person name="Eisen J.A."/>
            <person name="Markowitz V."/>
            <person name="Hugenholtz P."/>
            <person name="Kyrpides N.C."/>
            <person name="Klenk H.P."/>
            <person name="Lapidus A."/>
        </authorList>
    </citation>
    <scope>NUCLEOTIDE SEQUENCE [LARGE SCALE GENOMIC DNA]</scope>
    <source>
        <strain evidence="4">ATCC 27377 / DSM 6068 / ICPB 4128</strain>
    </source>
</reference>
<dbReference type="eggNOG" id="COG0673">
    <property type="taxonomic scope" value="Bacteria"/>
</dbReference>
<feature type="domain" description="Gfo/Idh/MocA-like oxidoreductase bacterial type C-terminal" evidence="2">
    <location>
        <begin position="192"/>
        <end position="424"/>
    </location>
</feature>
<dbReference type="SUPFAM" id="SSF55347">
    <property type="entry name" value="Glyceraldehyde-3-phosphate dehydrogenase-like, C-terminal domain"/>
    <property type="match status" value="1"/>
</dbReference>
<dbReference type="Gene3D" id="3.30.360.10">
    <property type="entry name" value="Dihydrodipicolinate Reductase, domain 2"/>
    <property type="match status" value="1"/>
</dbReference>
<dbReference type="InterPro" id="IPR036291">
    <property type="entry name" value="NAD(P)-bd_dom_sf"/>
</dbReference>
<dbReference type="Pfam" id="PF01408">
    <property type="entry name" value="GFO_IDH_MocA"/>
    <property type="match status" value="1"/>
</dbReference>
<organism evidence="3 4">
    <name type="scientific">Pirellula staleyi (strain ATCC 27377 / DSM 6068 / ICPB 4128)</name>
    <name type="common">Pirella staleyi</name>
    <dbReference type="NCBI Taxonomy" id="530564"/>
    <lineage>
        <taxon>Bacteria</taxon>
        <taxon>Pseudomonadati</taxon>
        <taxon>Planctomycetota</taxon>
        <taxon>Planctomycetia</taxon>
        <taxon>Pirellulales</taxon>
        <taxon>Pirellulaceae</taxon>
        <taxon>Pirellula</taxon>
    </lineage>
</organism>
<dbReference type="SUPFAM" id="SSF51735">
    <property type="entry name" value="NAD(P)-binding Rossmann-fold domains"/>
    <property type="match status" value="1"/>
</dbReference>
<dbReference type="Pfam" id="PF19051">
    <property type="entry name" value="GFO_IDH_MocA_C2"/>
    <property type="match status" value="1"/>
</dbReference>
<evidence type="ECO:0000259" key="1">
    <source>
        <dbReference type="Pfam" id="PF01408"/>
    </source>
</evidence>
<sequence length="480" mass="52111" precursor="true">MSRLSRRTVLKVAAASSVFPLFTISGTKASARVIGANDTIRVAIAGINGRGTAHIDGFAGAKNVEVAYLVDPDTRIYANRTKLVEAKGGNTPKCIQDVRQALDDKTIDAISIATPNHWHSLMTIWGCQAGKDVYVEKPISHNVFEGRQCVKAAEKYGRIVQHGTQNRSSQGKANEIAAVHSGKYGELLVSKGYCCKPRWSIGTKGPGTPPENFDYNLWLGPAAEMPYHGNLVHYNWHWFWATGNGDIGNQGVHEMDIARWAIKDATLPTSVMSMGIRALPDGEKDQGETPNMQLSVMEFGKVLLVFEVRGLVGKNKDYPQQVANEYYTTEGVIKGGKFYPKDGSEPQELKSDYSIKVAPGGPFGSFLNAMRTRNPAEVNCNAEVAHYSSALCHLSNVSQRLGTLESIDKARAAVANIDSAKEALAKLEANGAAVGAKLEQLSVGPKLTFDPASEKFVDAPEADKLLTRNYREGFVVPTEV</sequence>
<gene>
    <name evidence="3" type="ordered locus">Psta_0624</name>
</gene>
<dbReference type="Proteomes" id="UP000001887">
    <property type="component" value="Chromosome"/>
</dbReference>
<evidence type="ECO:0000259" key="2">
    <source>
        <dbReference type="Pfam" id="PF19051"/>
    </source>
</evidence>
<dbReference type="InterPro" id="IPR006311">
    <property type="entry name" value="TAT_signal"/>
</dbReference>
<dbReference type="AlphaFoldDB" id="D2R4G3"/>
<accession>D2R4G3</accession>
<evidence type="ECO:0000313" key="4">
    <source>
        <dbReference type="Proteomes" id="UP000001887"/>
    </source>
</evidence>
<dbReference type="HOGENOM" id="CLU_023194_24_0_0"/>
<dbReference type="EMBL" id="CP001848">
    <property type="protein sequence ID" value="ADB15311.1"/>
    <property type="molecule type" value="Genomic_DNA"/>
</dbReference>
<name>D2R4G3_PIRSD</name>
<evidence type="ECO:0000313" key="3">
    <source>
        <dbReference type="EMBL" id="ADB15311.1"/>
    </source>
</evidence>
<feature type="domain" description="Gfo/Idh/MocA-like oxidoreductase N-terminal" evidence="1">
    <location>
        <begin position="40"/>
        <end position="163"/>
    </location>
</feature>
<dbReference type="InterPro" id="IPR043906">
    <property type="entry name" value="Gfo/Idh/MocA_OxRdtase_bact_C"/>
</dbReference>
<dbReference type="Gene3D" id="3.40.50.720">
    <property type="entry name" value="NAD(P)-binding Rossmann-like Domain"/>
    <property type="match status" value="1"/>
</dbReference>
<dbReference type="OrthoDB" id="9788246at2"/>
<dbReference type="STRING" id="530564.Psta_0624"/>